<dbReference type="STRING" id="15368.I1IJZ5"/>
<keyword evidence="4" id="KW-0378">Hydrolase</keyword>
<comment type="similarity">
    <text evidence="1">Belongs to the peptidase A1 family.</text>
</comment>
<dbReference type="InterPro" id="IPR032861">
    <property type="entry name" value="TAXi_N"/>
</dbReference>
<reference evidence="9" key="3">
    <citation type="submission" date="2018-08" db="UniProtKB">
        <authorList>
            <consortium name="EnsemblPlants"/>
        </authorList>
    </citation>
    <scope>IDENTIFICATION</scope>
    <source>
        <strain evidence="9">cv. Bd21</strain>
    </source>
</reference>
<evidence type="ECO:0000256" key="6">
    <source>
        <dbReference type="SAM" id="SignalP"/>
    </source>
</evidence>
<dbReference type="Pfam" id="PF14541">
    <property type="entry name" value="TAXi_C"/>
    <property type="match status" value="1"/>
</dbReference>
<dbReference type="PROSITE" id="PS51767">
    <property type="entry name" value="PEPTIDASE_A1"/>
    <property type="match status" value="1"/>
</dbReference>
<dbReference type="FunFam" id="2.40.70.10:FF:000166">
    <property type="entry name" value="Eukaryotic aspartyl protease family protein"/>
    <property type="match status" value="1"/>
</dbReference>
<dbReference type="EMBL" id="CM000883">
    <property type="protein sequence ID" value="KQJ87594.1"/>
    <property type="molecule type" value="Genomic_DNA"/>
</dbReference>
<keyword evidence="3" id="KW-0064">Aspartyl protease</keyword>
<dbReference type="OrthoDB" id="696681at2759"/>
<dbReference type="Gene3D" id="2.40.70.10">
    <property type="entry name" value="Acid Proteases"/>
    <property type="match status" value="2"/>
</dbReference>
<accession>I1IJZ5</accession>
<organism evidence="9">
    <name type="scientific">Brachypodium distachyon</name>
    <name type="common">Purple false brome</name>
    <name type="synonym">Trachynia distachya</name>
    <dbReference type="NCBI Taxonomy" id="15368"/>
    <lineage>
        <taxon>Eukaryota</taxon>
        <taxon>Viridiplantae</taxon>
        <taxon>Streptophyta</taxon>
        <taxon>Embryophyta</taxon>
        <taxon>Tracheophyta</taxon>
        <taxon>Spermatophyta</taxon>
        <taxon>Magnoliopsida</taxon>
        <taxon>Liliopsida</taxon>
        <taxon>Poales</taxon>
        <taxon>Poaceae</taxon>
        <taxon>BOP clade</taxon>
        <taxon>Pooideae</taxon>
        <taxon>Stipodae</taxon>
        <taxon>Brachypodieae</taxon>
        <taxon>Brachypodium</taxon>
    </lineage>
</organism>
<dbReference type="InterPro" id="IPR034161">
    <property type="entry name" value="Pepsin-like_plant"/>
</dbReference>
<dbReference type="AlphaFoldDB" id="I1IJZ5"/>
<dbReference type="HOGENOM" id="CLU_005738_1_3_1"/>
<evidence type="ECO:0000256" key="4">
    <source>
        <dbReference type="ARBA" id="ARBA00022801"/>
    </source>
</evidence>
<dbReference type="Gramene" id="KQJ87594">
    <property type="protein sequence ID" value="KQJ87594"/>
    <property type="gene ID" value="BRADI_4g12160v3"/>
</dbReference>
<dbReference type="InterPro" id="IPR021109">
    <property type="entry name" value="Peptidase_aspartic_dom_sf"/>
</dbReference>
<dbReference type="FunFam" id="2.40.70.10:FF:000301">
    <property type="match status" value="1"/>
</dbReference>
<feature type="chain" id="PRO_5014095336" description="Peptidase A1 domain-containing protein" evidence="6">
    <location>
        <begin position="28"/>
        <end position="460"/>
    </location>
</feature>
<dbReference type="CDD" id="cd05476">
    <property type="entry name" value="pepsin_A_like_plant"/>
    <property type="match status" value="1"/>
</dbReference>
<dbReference type="eggNOG" id="KOG1339">
    <property type="taxonomic scope" value="Eukaryota"/>
</dbReference>
<keyword evidence="5" id="KW-0325">Glycoprotein</keyword>
<dbReference type="EnsemblPlants" id="KQJ87594">
    <property type="protein sequence ID" value="KQJ87594"/>
    <property type="gene ID" value="BRADI_4g12160v3"/>
</dbReference>
<dbReference type="SUPFAM" id="SSF50630">
    <property type="entry name" value="Acid proteases"/>
    <property type="match status" value="1"/>
</dbReference>
<reference evidence="8" key="2">
    <citation type="submission" date="2017-06" db="EMBL/GenBank/DDBJ databases">
        <title>WGS assembly of Brachypodium distachyon.</title>
        <authorList>
            <consortium name="The International Brachypodium Initiative"/>
            <person name="Lucas S."/>
            <person name="Harmon-Smith M."/>
            <person name="Lail K."/>
            <person name="Tice H."/>
            <person name="Grimwood J."/>
            <person name="Bruce D."/>
            <person name="Barry K."/>
            <person name="Shu S."/>
            <person name="Lindquist E."/>
            <person name="Wang M."/>
            <person name="Pitluck S."/>
            <person name="Vogel J.P."/>
            <person name="Garvin D.F."/>
            <person name="Mockler T.C."/>
            <person name="Schmutz J."/>
            <person name="Rokhsar D."/>
            <person name="Bevan M.W."/>
        </authorList>
    </citation>
    <scope>NUCLEOTIDE SEQUENCE</scope>
    <source>
        <strain evidence="8">Bd21</strain>
    </source>
</reference>
<dbReference type="GO" id="GO:0006508">
    <property type="term" value="P:proteolysis"/>
    <property type="evidence" value="ECO:0007669"/>
    <property type="project" value="UniProtKB-KW"/>
</dbReference>
<dbReference type="Proteomes" id="UP000008810">
    <property type="component" value="Chromosome 4"/>
</dbReference>
<dbReference type="GO" id="GO:0004190">
    <property type="term" value="F:aspartic-type endopeptidase activity"/>
    <property type="evidence" value="ECO:0000318"/>
    <property type="project" value="GO_Central"/>
</dbReference>
<feature type="signal peptide" evidence="6">
    <location>
        <begin position="1"/>
        <end position="27"/>
    </location>
</feature>
<reference evidence="8 9" key="1">
    <citation type="journal article" date="2010" name="Nature">
        <title>Genome sequencing and analysis of the model grass Brachypodium distachyon.</title>
        <authorList>
            <consortium name="International Brachypodium Initiative"/>
        </authorList>
    </citation>
    <scope>NUCLEOTIDE SEQUENCE [LARGE SCALE GENOMIC DNA]</scope>
    <source>
        <strain evidence="8 9">Bd21</strain>
    </source>
</reference>
<dbReference type="OMA" id="DEMHESV"/>
<keyword evidence="10" id="KW-1185">Reference proteome</keyword>
<evidence type="ECO:0000256" key="2">
    <source>
        <dbReference type="ARBA" id="ARBA00022670"/>
    </source>
</evidence>
<sequence length="460" mass="50765">MACRTRAYCMHMSLISILLLASTLVPAGSVSTPTYRIELTHVDANGGFTREELLQRAEDRAELKAAMLSNTDAKYTTSAEYSTYEYLMELEIGESRQRFKAVADTGSEMVWTKKLENCRCDASHTFTRWSCSHPDVISEANPKQVPCGCEASTAAGSCCSKDGPCMFKKSYGSGSASGFMATENLALPGKDPIRARLGCAIDRGNKMLLPPSADGVVGLNSGKDSLVRQLDVKKFAYCLSKRPLDGKTAPRSWLLFGDELKLSAADSMSSSVATTPLVHASDAKQNRVGNLKYHVQLDGISIGTDEMHESVPKESFKLKSDKDGNKGVMFVDSGASITYLEKSVFERLLKLLNMEKFKLVADGNENDNNNNNKKKYCYRLAHGVSEGPQLVLHFHEAKMHLPWANYMVESELGSGLFCLKIGEHKEHSVLGNFQQQNMHMLFDLAHNKLQFALHKDCSNL</sequence>
<evidence type="ECO:0000256" key="1">
    <source>
        <dbReference type="ARBA" id="ARBA00007447"/>
    </source>
</evidence>
<keyword evidence="6" id="KW-0732">Signal</keyword>
<dbReference type="InterPro" id="IPR032799">
    <property type="entry name" value="TAXi_C"/>
</dbReference>
<dbReference type="PANTHER" id="PTHR47967:SF27">
    <property type="entry name" value="OS07G0533600 PROTEIN"/>
    <property type="match status" value="1"/>
</dbReference>
<evidence type="ECO:0000259" key="7">
    <source>
        <dbReference type="PROSITE" id="PS51767"/>
    </source>
</evidence>
<name>I1IJZ5_BRADI</name>
<dbReference type="InterPro" id="IPR033121">
    <property type="entry name" value="PEPTIDASE_A1"/>
</dbReference>
<proteinExistence type="inferred from homology"/>
<protein>
    <recommendedName>
        <fullName evidence="7">Peptidase A1 domain-containing protein</fullName>
    </recommendedName>
</protein>
<dbReference type="PANTHER" id="PTHR47967">
    <property type="entry name" value="OS07G0603500 PROTEIN-RELATED"/>
    <property type="match status" value="1"/>
</dbReference>
<dbReference type="Pfam" id="PF14543">
    <property type="entry name" value="TAXi_N"/>
    <property type="match status" value="1"/>
</dbReference>
<evidence type="ECO:0000313" key="9">
    <source>
        <dbReference type="EnsemblPlants" id="KQJ87594"/>
    </source>
</evidence>
<keyword evidence="2" id="KW-0645">Protease</keyword>
<dbReference type="GO" id="GO:0005576">
    <property type="term" value="C:extracellular region"/>
    <property type="evidence" value="ECO:0000318"/>
    <property type="project" value="GO_Central"/>
</dbReference>
<evidence type="ECO:0000256" key="3">
    <source>
        <dbReference type="ARBA" id="ARBA00022750"/>
    </source>
</evidence>
<dbReference type="InterPro" id="IPR051708">
    <property type="entry name" value="Plant_Aspart_Prot_A1"/>
</dbReference>
<evidence type="ECO:0000313" key="8">
    <source>
        <dbReference type="EMBL" id="KQJ87594.1"/>
    </source>
</evidence>
<gene>
    <name evidence="8" type="ORF">BRADI_4g12160v3</name>
</gene>
<dbReference type="InParanoid" id="I1IJZ5"/>
<evidence type="ECO:0000313" key="10">
    <source>
        <dbReference type="Proteomes" id="UP000008810"/>
    </source>
</evidence>
<evidence type="ECO:0000256" key="5">
    <source>
        <dbReference type="ARBA" id="ARBA00023180"/>
    </source>
</evidence>
<feature type="domain" description="Peptidase A1" evidence="7">
    <location>
        <begin position="86"/>
        <end position="452"/>
    </location>
</feature>